<keyword evidence="3" id="KW-0808">Transferase</keyword>
<feature type="domain" description="Phosphatidylglycerol lysyltransferase C-terminal" evidence="9">
    <location>
        <begin position="553"/>
        <end position="641"/>
    </location>
</feature>
<feature type="region of interest" description="Disordered" evidence="7">
    <location>
        <begin position="684"/>
        <end position="703"/>
    </location>
</feature>
<evidence type="ECO:0000256" key="6">
    <source>
        <dbReference type="ARBA" id="ARBA00023136"/>
    </source>
</evidence>
<evidence type="ECO:0000256" key="1">
    <source>
        <dbReference type="ARBA" id="ARBA00004651"/>
    </source>
</evidence>
<feature type="transmembrane region" description="Helical" evidence="8">
    <location>
        <begin position="284"/>
        <end position="308"/>
    </location>
</feature>
<evidence type="ECO:0000256" key="3">
    <source>
        <dbReference type="ARBA" id="ARBA00022679"/>
    </source>
</evidence>
<dbReference type="Pfam" id="PF09924">
    <property type="entry name" value="LPG_synthase_C"/>
    <property type="match status" value="1"/>
</dbReference>
<sequence length="703" mass="77554">MIKPAPSQTLMRRTLTRAPALIGALLLIASVIVIQRELRSLSFQDIRRSIDAIPIQSLLLAGLATFLSYFILSFYDWLACVHIKMRQSFRRAAFAAFCSYVLSHNLGLAAVSGAAVRFRLYRNWGIPTGGVAHIIAFCSTTYLLGATALISGIFIWEPDYIPILRHLPPIAAQIIGACGWLIVLLYIGVSFRLREIRLFNFSIEIPRPEIAVMQVLVSAADMTATALIAYVLLPSGGGPGFGTFLSIYVASYTLGLAASVPGGLGVFDGAMLYALTRWLPPSQVLGIILVFRLFYYIVPLVLAGIMFATHELFLRSDAALLTRRKKSLETWRVRRPSLAIRESEADFSVAVSTGLVSGTGVALLFYTVAVPVHILAPRFGLLTLQFAEVALSVIGVCLIGVAVGLVQRVTVAWKAAILLLTITLPLLVVREAAMPLPLAIMLIILSIAPFRACYYRRSRLVVEPLSLSLIGPVSIWILSLALMASIALHHTLGHNWWQRLIFDPDARQLRWIVAISALLGLFAVSRIFSRTLTVVAPWSPDTHTSYATFERASRHIAHWRPHGLLITEDRKAALPFFQSREFVIGVGDPAGDVEAGTAAIWRLRDLAFERACQPCFVGVTDQFRAIYEDIGLTIFDDAGAEAGLCCSPPESWQSALHEIMSHHMARARRRPSMRNFFHVETRFTHSGKRDNATHHTHEDNGVS</sequence>
<dbReference type="InterPro" id="IPR022791">
    <property type="entry name" value="L-PG_synthase/AglD"/>
</dbReference>
<feature type="transmembrane region" description="Helical" evidence="8">
    <location>
        <begin position="92"/>
        <end position="118"/>
    </location>
</feature>
<feature type="transmembrane region" description="Helical" evidence="8">
    <location>
        <begin position="469"/>
        <end position="488"/>
    </location>
</feature>
<evidence type="ECO:0000256" key="8">
    <source>
        <dbReference type="SAM" id="Phobius"/>
    </source>
</evidence>
<feature type="transmembrane region" description="Helical" evidence="8">
    <location>
        <begin position="50"/>
        <end position="72"/>
    </location>
</feature>
<protein>
    <submittedName>
        <fullName evidence="10">LPG-synthase-C domain-containing protein</fullName>
    </submittedName>
</protein>
<accession>A0ABU7U591</accession>
<keyword evidence="6 8" id="KW-0472">Membrane</keyword>
<feature type="transmembrane region" description="Helical" evidence="8">
    <location>
        <begin position="509"/>
        <end position="528"/>
    </location>
</feature>
<organism evidence="10 11">
    <name type="scientific">Sorlinia euscelidii</name>
    <dbReference type="NCBI Taxonomy" id="3081148"/>
    <lineage>
        <taxon>Bacteria</taxon>
        <taxon>Pseudomonadati</taxon>
        <taxon>Pseudomonadota</taxon>
        <taxon>Alphaproteobacteria</taxon>
        <taxon>Acetobacterales</taxon>
        <taxon>Acetobacteraceae</taxon>
        <taxon>Sorlinia</taxon>
    </lineage>
</organism>
<evidence type="ECO:0000259" key="9">
    <source>
        <dbReference type="Pfam" id="PF09924"/>
    </source>
</evidence>
<dbReference type="EMBL" id="JAWJZY010000003">
    <property type="protein sequence ID" value="MEE8659231.1"/>
    <property type="molecule type" value="Genomic_DNA"/>
</dbReference>
<keyword evidence="11" id="KW-1185">Reference proteome</keyword>
<dbReference type="InterPro" id="IPR024320">
    <property type="entry name" value="LPG_synthase_C"/>
</dbReference>
<feature type="transmembrane region" description="Helical" evidence="8">
    <location>
        <begin position="130"/>
        <end position="155"/>
    </location>
</feature>
<gene>
    <name evidence="10" type="ORF">DOFOFD_09420</name>
</gene>
<dbReference type="PANTHER" id="PTHR34697">
    <property type="entry name" value="PHOSPHATIDYLGLYCEROL LYSYLTRANSFERASE"/>
    <property type="match status" value="1"/>
</dbReference>
<comment type="caution">
    <text evidence="10">The sequence shown here is derived from an EMBL/GenBank/DDBJ whole genome shotgun (WGS) entry which is preliminary data.</text>
</comment>
<evidence type="ECO:0000313" key="10">
    <source>
        <dbReference type="EMBL" id="MEE8659231.1"/>
    </source>
</evidence>
<feature type="transmembrane region" description="Helical" evidence="8">
    <location>
        <begin position="381"/>
        <end position="405"/>
    </location>
</feature>
<feature type="transmembrane region" description="Helical" evidence="8">
    <location>
        <begin position="411"/>
        <end position="429"/>
    </location>
</feature>
<dbReference type="InterPro" id="IPR051211">
    <property type="entry name" value="PG_lysyltransferase"/>
</dbReference>
<dbReference type="PANTHER" id="PTHR34697:SF2">
    <property type="entry name" value="PHOSPHATIDYLGLYCEROL LYSYLTRANSFERASE"/>
    <property type="match status" value="1"/>
</dbReference>
<comment type="subcellular location">
    <subcellularLocation>
        <location evidence="1">Cell membrane</location>
        <topology evidence="1">Multi-pass membrane protein</topology>
    </subcellularLocation>
</comment>
<evidence type="ECO:0000313" key="11">
    <source>
        <dbReference type="Proteomes" id="UP001312908"/>
    </source>
</evidence>
<proteinExistence type="predicted"/>
<evidence type="ECO:0000256" key="4">
    <source>
        <dbReference type="ARBA" id="ARBA00022692"/>
    </source>
</evidence>
<feature type="transmembrane region" description="Helical" evidence="8">
    <location>
        <begin position="20"/>
        <end position="38"/>
    </location>
</feature>
<feature type="transmembrane region" description="Helical" evidence="8">
    <location>
        <begin position="170"/>
        <end position="189"/>
    </location>
</feature>
<evidence type="ECO:0000256" key="7">
    <source>
        <dbReference type="SAM" id="MobiDB-lite"/>
    </source>
</evidence>
<keyword evidence="5 8" id="KW-1133">Transmembrane helix</keyword>
<feature type="transmembrane region" description="Helical" evidence="8">
    <location>
        <begin position="436"/>
        <end position="457"/>
    </location>
</feature>
<feature type="transmembrane region" description="Helical" evidence="8">
    <location>
        <begin position="347"/>
        <end position="369"/>
    </location>
</feature>
<keyword evidence="4 8" id="KW-0812">Transmembrane</keyword>
<dbReference type="Pfam" id="PF03706">
    <property type="entry name" value="LPG_synthase_TM"/>
    <property type="match status" value="1"/>
</dbReference>
<dbReference type="Proteomes" id="UP001312908">
    <property type="component" value="Unassembled WGS sequence"/>
</dbReference>
<evidence type="ECO:0000256" key="5">
    <source>
        <dbReference type="ARBA" id="ARBA00022989"/>
    </source>
</evidence>
<reference evidence="10 11" key="1">
    <citation type="submission" date="2023-10" db="EMBL/GenBank/DDBJ databases">
        <title>Sorlinia euscelidii gen. nov., sp. nov., an acetic acid bacteria isolated from the gut of Euscelidius variegatus emitter.</title>
        <authorList>
            <person name="Michoud G."/>
            <person name="Marasco R."/>
            <person name="Seferji K."/>
            <person name="Gonella E."/>
            <person name="Garuglieri E."/>
            <person name="Alma A."/>
            <person name="Mapelli F."/>
            <person name="Borin S."/>
            <person name="Daffonchio D."/>
            <person name="Crotti E."/>
        </authorList>
    </citation>
    <scope>NUCLEOTIDE SEQUENCE [LARGE SCALE GENOMIC DNA]</scope>
    <source>
        <strain evidence="10 11">EV16P</strain>
    </source>
</reference>
<name>A0ABU7U591_9PROT</name>
<evidence type="ECO:0000256" key="2">
    <source>
        <dbReference type="ARBA" id="ARBA00022475"/>
    </source>
</evidence>
<keyword evidence="2" id="KW-1003">Cell membrane</keyword>